<sequence>MLTGHLPNEHGIHAYSPSYSTISLEDTFIDDLDEHRSVAVNANFNLNTRQGFRDLFDQYNAISFTRFGFLDGGVDLVSFAANHDGGSSKYAKFLLKAARERSLLPSLVNGAAVKLYETGSWFPAVPRYADYGAQNVVAGAKDALSSSNSGRPVFLYANLMEAHMPHRAVASYDRSLYSTPASWSSDEVPNWEMNTASDFDQYSSYVENLRELYRASIDYLDRVIAEFLEWTEREIDTETTVIVTSDHGENLGYDYEDNLIGHAAGGLSEGLLHVPLLVFNPPDEFDLDENQPLSQLDVGELCRAIVDGSSPRLPRTEVPAERVAVPGRDTLSEELEEFEYWDRAERCVYQDDMKIVWDSLGRRRKYAVGRSPSREELVDGEDGDEPVVNDFSTPLSEYKERMNERYGTDVVLVDDTVDAGVKERLKNLGYG</sequence>
<accession>A0AAV3T9P6</accession>
<dbReference type="InterPro" id="IPR000917">
    <property type="entry name" value="Sulfatase_N"/>
</dbReference>
<dbReference type="PANTHER" id="PTHR42693">
    <property type="entry name" value="ARYLSULFATASE FAMILY MEMBER"/>
    <property type="match status" value="1"/>
</dbReference>
<dbReference type="InterPro" id="IPR050738">
    <property type="entry name" value="Sulfatase"/>
</dbReference>
<dbReference type="Gene3D" id="3.40.720.10">
    <property type="entry name" value="Alkaline Phosphatase, subunit A"/>
    <property type="match status" value="1"/>
</dbReference>
<evidence type="ECO:0000313" key="5">
    <source>
        <dbReference type="Proteomes" id="UP001500420"/>
    </source>
</evidence>
<dbReference type="SUPFAM" id="SSF53649">
    <property type="entry name" value="Alkaline phosphatase-like"/>
    <property type="match status" value="1"/>
</dbReference>
<dbReference type="Proteomes" id="UP001500420">
    <property type="component" value="Unassembled WGS sequence"/>
</dbReference>
<reference evidence="4 5" key="1">
    <citation type="journal article" date="2019" name="Int. J. Syst. Evol. Microbiol.">
        <title>The Global Catalogue of Microorganisms (GCM) 10K type strain sequencing project: providing services to taxonomists for standard genome sequencing and annotation.</title>
        <authorList>
            <consortium name="The Broad Institute Genomics Platform"/>
            <consortium name="The Broad Institute Genome Sequencing Center for Infectious Disease"/>
            <person name="Wu L."/>
            <person name="Ma J."/>
        </authorList>
    </citation>
    <scope>NUCLEOTIDE SEQUENCE [LARGE SCALE GENOMIC DNA]</scope>
    <source>
        <strain evidence="4 5">JCM 16328</strain>
    </source>
</reference>
<evidence type="ECO:0000256" key="2">
    <source>
        <dbReference type="SAM" id="MobiDB-lite"/>
    </source>
</evidence>
<comment type="similarity">
    <text evidence="1">Belongs to the sulfatase family.</text>
</comment>
<feature type="domain" description="Sulfatase N-terminal" evidence="3">
    <location>
        <begin position="130"/>
        <end position="297"/>
    </location>
</feature>
<organism evidence="4 5">
    <name type="scientific">Natronoarchaeum mannanilyticum</name>
    <dbReference type="NCBI Taxonomy" id="926360"/>
    <lineage>
        <taxon>Archaea</taxon>
        <taxon>Methanobacteriati</taxon>
        <taxon>Methanobacteriota</taxon>
        <taxon>Stenosarchaea group</taxon>
        <taxon>Halobacteria</taxon>
        <taxon>Halobacteriales</taxon>
        <taxon>Natronoarchaeaceae</taxon>
    </lineage>
</organism>
<gene>
    <name evidence="4" type="ORF">GCM10009020_17390</name>
</gene>
<dbReference type="AlphaFoldDB" id="A0AAV3T9P6"/>
<evidence type="ECO:0000313" key="4">
    <source>
        <dbReference type="EMBL" id="GAA0671463.1"/>
    </source>
</evidence>
<dbReference type="PANTHER" id="PTHR42693:SF33">
    <property type="entry name" value="ARYLSULFATASE"/>
    <property type="match status" value="1"/>
</dbReference>
<dbReference type="InterPro" id="IPR017850">
    <property type="entry name" value="Alkaline_phosphatase_core_sf"/>
</dbReference>
<keyword evidence="5" id="KW-1185">Reference proteome</keyword>
<name>A0AAV3T9P6_9EURY</name>
<feature type="region of interest" description="Disordered" evidence="2">
    <location>
        <begin position="372"/>
        <end position="391"/>
    </location>
</feature>
<dbReference type="EMBL" id="BAAADV010000003">
    <property type="protein sequence ID" value="GAA0671463.1"/>
    <property type="molecule type" value="Genomic_DNA"/>
</dbReference>
<dbReference type="Pfam" id="PF00884">
    <property type="entry name" value="Sulfatase"/>
    <property type="match status" value="1"/>
</dbReference>
<evidence type="ECO:0000259" key="3">
    <source>
        <dbReference type="Pfam" id="PF00884"/>
    </source>
</evidence>
<evidence type="ECO:0000256" key="1">
    <source>
        <dbReference type="ARBA" id="ARBA00008779"/>
    </source>
</evidence>
<feature type="compositionally biased region" description="Acidic residues" evidence="2">
    <location>
        <begin position="378"/>
        <end position="387"/>
    </location>
</feature>
<proteinExistence type="inferred from homology"/>
<dbReference type="GO" id="GO:0004065">
    <property type="term" value="F:arylsulfatase activity"/>
    <property type="evidence" value="ECO:0007669"/>
    <property type="project" value="TreeGrafter"/>
</dbReference>
<comment type="caution">
    <text evidence="4">The sequence shown here is derived from an EMBL/GenBank/DDBJ whole genome shotgun (WGS) entry which is preliminary data.</text>
</comment>
<protein>
    <recommendedName>
        <fullName evidence="3">Sulfatase N-terminal domain-containing protein</fullName>
    </recommendedName>
</protein>